<feature type="domain" description="Bulb-type lectin" evidence="14">
    <location>
        <begin position="327"/>
        <end position="449"/>
    </location>
</feature>
<comment type="caution">
    <text evidence="15">The sequence shown here is derived from an EMBL/GenBank/DDBJ whole genome shotgun (WGS) entry which is preliminary data.</text>
</comment>
<evidence type="ECO:0000256" key="2">
    <source>
        <dbReference type="ARBA" id="ARBA00022527"/>
    </source>
</evidence>
<dbReference type="EMBL" id="JBCGBO010000004">
    <property type="protein sequence ID" value="KAK9209463.1"/>
    <property type="molecule type" value="Genomic_DNA"/>
</dbReference>
<protein>
    <recommendedName>
        <fullName evidence="1">non-specific serine/threonine protein kinase</fullName>
        <ecNumber evidence="1">2.7.11.1</ecNumber>
    </recommendedName>
</protein>
<feature type="region of interest" description="Disordered" evidence="12">
    <location>
        <begin position="265"/>
        <end position="287"/>
    </location>
</feature>
<evidence type="ECO:0000313" key="15">
    <source>
        <dbReference type="EMBL" id="KAK9209463.1"/>
    </source>
</evidence>
<dbReference type="Pfam" id="PF01453">
    <property type="entry name" value="B_lectin"/>
    <property type="match status" value="1"/>
</dbReference>
<dbReference type="FunFam" id="2.90.10.10:FF:000001">
    <property type="entry name" value="G-type lectin S-receptor-like serine/threonine-protein kinase"/>
    <property type="match status" value="1"/>
</dbReference>
<keyword evidence="8" id="KW-1015">Disulfide bond</keyword>
<evidence type="ECO:0000256" key="5">
    <source>
        <dbReference type="ARBA" id="ARBA00022741"/>
    </source>
</evidence>
<keyword evidence="16" id="KW-1185">Reference proteome</keyword>
<evidence type="ECO:0000256" key="6">
    <source>
        <dbReference type="ARBA" id="ARBA00022777"/>
    </source>
</evidence>
<keyword evidence="4" id="KW-0732">Signal</keyword>
<reference evidence="15 16" key="1">
    <citation type="submission" date="2024-05" db="EMBL/GenBank/DDBJ databases">
        <title>Haplotype-resolved chromosome-level genome assembly of Huyou (Citrus changshanensis).</title>
        <authorList>
            <person name="Miao C."/>
            <person name="Chen W."/>
            <person name="Wu Y."/>
            <person name="Wang L."/>
            <person name="Zhao S."/>
            <person name="Grierson D."/>
            <person name="Xu C."/>
            <person name="Chen K."/>
        </authorList>
    </citation>
    <scope>NUCLEOTIDE SEQUENCE [LARGE SCALE GENOMIC DNA]</scope>
    <source>
        <strain evidence="15">01-14</strain>
        <tissue evidence="15">Leaf</tissue>
    </source>
</reference>
<evidence type="ECO:0000313" key="16">
    <source>
        <dbReference type="Proteomes" id="UP001428341"/>
    </source>
</evidence>
<keyword evidence="6" id="KW-0418">Kinase</keyword>
<dbReference type="PANTHER" id="PTHR32444">
    <property type="entry name" value="BULB-TYPE LECTIN DOMAIN-CONTAINING PROTEIN"/>
    <property type="match status" value="1"/>
</dbReference>
<dbReference type="PROSITE" id="PS50927">
    <property type="entry name" value="BULB_LECTIN"/>
    <property type="match status" value="1"/>
</dbReference>
<dbReference type="FunFam" id="1.10.510.10:FF:001023">
    <property type="entry name" value="Os07g0541700 protein"/>
    <property type="match status" value="1"/>
</dbReference>
<evidence type="ECO:0000259" key="14">
    <source>
        <dbReference type="PROSITE" id="PS50927"/>
    </source>
</evidence>
<dbReference type="InterPro" id="IPR001480">
    <property type="entry name" value="Bulb-type_lectin_dom"/>
</dbReference>
<evidence type="ECO:0000256" key="10">
    <source>
        <dbReference type="ARBA" id="ARBA00047899"/>
    </source>
</evidence>
<comment type="catalytic activity">
    <reaction evidence="10">
        <text>L-threonyl-[protein] + ATP = O-phospho-L-threonyl-[protein] + ADP + H(+)</text>
        <dbReference type="Rhea" id="RHEA:46608"/>
        <dbReference type="Rhea" id="RHEA-COMP:11060"/>
        <dbReference type="Rhea" id="RHEA-COMP:11605"/>
        <dbReference type="ChEBI" id="CHEBI:15378"/>
        <dbReference type="ChEBI" id="CHEBI:30013"/>
        <dbReference type="ChEBI" id="CHEBI:30616"/>
        <dbReference type="ChEBI" id="CHEBI:61977"/>
        <dbReference type="ChEBI" id="CHEBI:456216"/>
        <dbReference type="EC" id="2.7.11.1"/>
    </reaction>
</comment>
<dbReference type="InterPro" id="IPR000719">
    <property type="entry name" value="Prot_kinase_dom"/>
</dbReference>
<dbReference type="InterPro" id="IPR011009">
    <property type="entry name" value="Kinase-like_dom_sf"/>
</dbReference>
<dbReference type="PROSITE" id="PS00108">
    <property type="entry name" value="PROTEIN_KINASE_ST"/>
    <property type="match status" value="1"/>
</dbReference>
<dbReference type="GO" id="GO:0004674">
    <property type="term" value="F:protein serine/threonine kinase activity"/>
    <property type="evidence" value="ECO:0007669"/>
    <property type="project" value="UniProtKB-KW"/>
</dbReference>
<comment type="catalytic activity">
    <reaction evidence="11">
        <text>L-seryl-[protein] + ATP = O-phospho-L-seryl-[protein] + ADP + H(+)</text>
        <dbReference type="Rhea" id="RHEA:17989"/>
        <dbReference type="Rhea" id="RHEA-COMP:9863"/>
        <dbReference type="Rhea" id="RHEA-COMP:11604"/>
        <dbReference type="ChEBI" id="CHEBI:15378"/>
        <dbReference type="ChEBI" id="CHEBI:29999"/>
        <dbReference type="ChEBI" id="CHEBI:30616"/>
        <dbReference type="ChEBI" id="CHEBI:83421"/>
        <dbReference type="ChEBI" id="CHEBI:456216"/>
        <dbReference type="EC" id="2.7.11.1"/>
    </reaction>
</comment>
<accession>A0AAP0MI03</accession>
<gene>
    <name evidence="15" type="ORF">WN944_001829</name>
</gene>
<keyword evidence="9" id="KW-0325">Glycoprotein</keyword>
<dbReference type="Gene3D" id="3.30.200.20">
    <property type="entry name" value="Phosphorylase Kinase, domain 1"/>
    <property type="match status" value="1"/>
</dbReference>
<feature type="domain" description="Protein kinase" evidence="13">
    <location>
        <begin position="1"/>
        <end position="436"/>
    </location>
</feature>
<evidence type="ECO:0000259" key="13">
    <source>
        <dbReference type="PROSITE" id="PS50011"/>
    </source>
</evidence>
<dbReference type="Gene3D" id="1.10.510.10">
    <property type="entry name" value="Transferase(Phosphotransferase) domain 1"/>
    <property type="match status" value="1"/>
</dbReference>
<keyword evidence="3" id="KW-0808">Transferase</keyword>
<evidence type="ECO:0000256" key="7">
    <source>
        <dbReference type="ARBA" id="ARBA00022840"/>
    </source>
</evidence>
<dbReference type="EC" id="2.7.11.1" evidence="1"/>
<dbReference type="PANTHER" id="PTHR32444:SF249">
    <property type="entry name" value="CURCULIN-LIKE (MANNOSE-BINDING) LECTIN FAMILY PROTEIN"/>
    <property type="match status" value="1"/>
</dbReference>
<sequence>MALQNLNKLRLAVDQRNFGLWFTDISQRPLLSGKVWEKLDTGAGDKEQKSLTLYIRTTFMCKSPAIEEDLFILSIILDKTGNNSRTDQGNEDQNEDLELPLFELAAISNATDNFSINNKLGEGGFRPVYWENLKLASEMIPRTVYKFYSHRNLVKLLGCCIQGEENMPRLFHFRTARVLLYLHQDFRLRITHRDLKASNVLLDNDMNPKISDFGLARPFGGDETEGSTDKSGWNIHPEDRPCMPSAILMLGSEIVLPQPKQPGYLADRKSIGPDSSSYKEPNKSYPPHEGKTCFREISKPVHPMDVLSFLFICCKLLFFLSESSFASDTITSSQSLNDGRTLVSKDGSFELGFFSPGSSKNRYVGIWYKNIPVKTEVWVANRLNPINDSSGFLMINKTGNLVLTSQSNIVVWSAYLSKEVRTPVVLQLLDSGNLVLRGEQDGDSETYFWQSFD</sequence>
<name>A0AAP0MI03_9ROSI</name>
<dbReference type="Proteomes" id="UP001428341">
    <property type="component" value="Unassembled WGS sequence"/>
</dbReference>
<keyword evidence="7" id="KW-0067">ATP-binding</keyword>
<keyword evidence="5" id="KW-0547">Nucleotide-binding</keyword>
<evidence type="ECO:0000256" key="3">
    <source>
        <dbReference type="ARBA" id="ARBA00022679"/>
    </source>
</evidence>
<dbReference type="Gene3D" id="2.90.10.10">
    <property type="entry name" value="Bulb-type lectin domain"/>
    <property type="match status" value="1"/>
</dbReference>
<keyword evidence="2" id="KW-0723">Serine/threonine-protein kinase</keyword>
<dbReference type="AlphaFoldDB" id="A0AAP0MI03"/>
<dbReference type="SUPFAM" id="SSF51110">
    <property type="entry name" value="alpha-D-mannose-specific plant lectins"/>
    <property type="match status" value="1"/>
</dbReference>
<dbReference type="SUPFAM" id="SSF56112">
    <property type="entry name" value="Protein kinase-like (PK-like)"/>
    <property type="match status" value="1"/>
</dbReference>
<organism evidence="15 16">
    <name type="scientific">Citrus x changshan-huyou</name>
    <dbReference type="NCBI Taxonomy" id="2935761"/>
    <lineage>
        <taxon>Eukaryota</taxon>
        <taxon>Viridiplantae</taxon>
        <taxon>Streptophyta</taxon>
        <taxon>Embryophyta</taxon>
        <taxon>Tracheophyta</taxon>
        <taxon>Spermatophyta</taxon>
        <taxon>Magnoliopsida</taxon>
        <taxon>eudicotyledons</taxon>
        <taxon>Gunneridae</taxon>
        <taxon>Pentapetalae</taxon>
        <taxon>rosids</taxon>
        <taxon>malvids</taxon>
        <taxon>Sapindales</taxon>
        <taxon>Rutaceae</taxon>
        <taxon>Aurantioideae</taxon>
        <taxon>Citrus</taxon>
    </lineage>
</organism>
<evidence type="ECO:0000256" key="4">
    <source>
        <dbReference type="ARBA" id="ARBA00022729"/>
    </source>
</evidence>
<dbReference type="CDD" id="cd00028">
    <property type="entry name" value="B_lectin"/>
    <property type="match status" value="1"/>
</dbReference>
<evidence type="ECO:0000256" key="12">
    <source>
        <dbReference type="SAM" id="MobiDB-lite"/>
    </source>
</evidence>
<dbReference type="PROSITE" id="PS50011">
    <property type="entry name" value="PROTEIN_KINASE_DOM"/>
    <property type="match status" value="1"/>
</dbReference>
<evidence type="ECO:0000256" key="11">
    <source>
        <dbReference type="ARBA" id="ARBA00048679"/>
    </source>
</evidence>
<dbReference type="SMART" id="SM00220">
    <property type="entry name" value="S_TKc"/>
    <property type="match status" value="1"/>
</dbReference>
<dbReference type="SMART" id="SM00108">
    <property type="entry name" value="B_lectin"/>
    <property type="match status" value="1"/>
</dbReference>
<proteinExistence type="predicted"/>
<evidence type="ECO:0000256" key="9">
    <source>
        <dbReference type="ARBA" id="ARBA00023180"/>
    </source>
</evidence>
<dbReference type="InterPro" id="IPR008271">
    <property type="entry name" value="Ser/Thr_kinase_AS"/>
</dbReference>
<evidence type="ECO:0000256" key="8">
    <source>
        <dbReference type="ARBA" id="ARBA00023157"/>
    </source>
</evidence>
<evidence type="ECO:0000256" key="1">
    <source>
        <dbReference type="ARBA" id="ARBA00012513"/>
    </source>
</evidence>
<dbReference type="Pfam" id="PF00069">
    <property type="entry name" value="Pkinase"/>
    <property type="match status" value="1"/>
</dbReference>
<dbReference type="GO" id="GO:0005524">
    <property type="term" value="F:ATP binding"/>
    <property type="evidence" value="ECO:0007669"/>
    <property type="project" value="UniProtKB-KW"/>
</dbReference>
<dbReference type="InterPro" id="IPR036426">
    <property type="entry name" value="Bulb-type_lectin_dom_sf"/>
</dbReference>